<dbReference type="Proteomes" id="UP000008312">
    <property type="component" value="Unassembled WGS sequence"/>
</dbReference>
<organism evidence="5">
    <name type="scientific">Blastocystis hominis</name>
    <dbReference type="NCBI Taxonomy" id="12968"/>
    <lineage>
        <taxon>Eukaryota</taxon>
        <taxon>Sar</taxon>
        <taxon>Stramenopiles</taxon>
        <taxon>Bigyra</taxon>
        <taxon>Opalozoa</taxon>
        <taxon>Opalinata</taxon>
        <taxon>Blastocystidae</taxon>
        <taxon>Blastocystis</taxon>
    </lineage>
</organism>
<feature type="transmembrane region" description="Helical" evidence="4">
    <location>
        <begin position="295"/>
        <end position="313"/>
    </location>
</feature>
<evidence type="ECO:0000256" key="1">
    <source>
        <dbReference type="ARBA" id="ARBA00022737"/>
    </source>
</evidence>
<dbReference type="InterPro" id="IPR019734">
    <property type="entry name" value="TPR_rpt"/>
</dbReference>
<gene>
    <name evidence="5" type="ORF">GSBLH_T00006044001</name>
</gene>
<keyword evidence="4" id="KW-0472">Membrane</keyword>
<dbReference type="Pfam" id="PF13181">
    <property type="entry name" value="TPR_8"/>
    <property type="match status" value="1"/>
</dbReference>
<dbReference type="GO" id="GO:0072380">
    <property type="term" value="C:TRC complex"/>
    <property type="evidence" value="ECO:0007669"/>
    <property type="project" value="TreeGrafter"/>
</dbReference>
<reference evidence="5" key="1">
    <citation type="submission" date="2010-02" db="EMBL/GenBank/DDBJ databases">
        <title>Sequencing and annotation of the Blastocystis hominis genome.</title>
        <authorList>
            <person name="Wincker P."/>
        </authorList>
    </citation>
    <scope>NUCLEOTIDE SEQUENCE</scope>
    <source>
        <strain evidence="5">Singapore isolate B</strain>
    </source>
</reference>
<keyword evidence="6" id="KW-1185">Reference proteome</keyword>
<evidence type="ECO:0000313" key="5">
    <source>
        <dbReference type="EMBL" id="CBK19837.2"/>
    </source>
</evidence>
<evidence type="ECO:0000256" key="3">
    <source>
        <dbReference type="PROSITE-ProRule" id="PRU00339"/>
    </source>
</evidence>
<dbReference type="PANTHER" id="PTHR45831:SF2">
    <property type="entry name" value="LD24721P"/>
    <property type="match status" value="1"/>
</dbReference>
<dbReference type="InParanoid" id="D8LVJ8"/>
<evidence type="ECO:0000313" key="6">
    <source>
        <dbReference type="Proteomes" id="UP000008312"/>
    </source>
</evidence>
<dbReference type="PANTHER" id="PTHR45831">
    <property type="entry name" value="LD24721P"/>
    <property type="match status" value="1"/>
</dbReference>
<keyword evidence="4" id="KW-1133">Transmembrane helix</keyword>
<keyword evidence="4" id="KW-0812">Transmembrane</keyword>
<keyword evidence="2 3" id="KW-0802">TPR repeat</keyword>
<dbReference type="GO" id="GO:0006620">
    <property type="term" value="P:post-translational protein targeting to endoplasmic reticulum membrane"/>
    <property type="evidence" value="ECO:0007669"/>
    <property type="project" value="TreeGrafter"/>
</dbReference>
<keyword evidence="1" id="KW-0677">Repeat</keyword>
<dbReference type="RefSeq" id="XP_012893885.1">
    <property type="nucleotide sequence ID" value="XM_013038431.1"/>
</dbReference>
<dbReference type="GO" id="GO:0060090">
    <property type="term" value="F:molecular adaptor activity"/>
    <property type="evidence" value="ECO:0007669"/>
    <property type="project" value="TreeGrafter"/>
</dbReference>
<name>D8LVJ8_BLAHO</name>
<dbReference type="EMBL" id="FN668638">
    <property type="protein sequence ID" value="CBK19837.2"/>
    <property type="molecule type" value="Genomic_DNA"/>
</dbReference>
<dbReference type="SMART" id="SM00028">
    <property type="entry name" value="TPR"/>
    <property type="match status" value="4"/>
</dbReference>
<dbReference type="Gene3D" id="1.25.40.10">
    <property type="entry name" value="Tetratricopeptide repeat domain"/>
    <property type="match status" value="2"/>
</dbReference>
<evidence type="ECO:0000256" key="2">
    <source>
        <dbReference type="ARBA" id="ARBA00022803"/>
    </source>
</evidence>
<dbReference type="AlphaFoldDB" id="D8LVJ8"/>
<dbReference type="GO" id="GO:0016020">
    <property type="term" value="C:membrane"/>
    <property type="evidence" value="ECO:0007669"/>
    <property type="project" value="TreeGrafter"/>
</dbReference>
<feature type="repeat" description="TPR" evidence="3">
    <location>
        <begin position="7"/>
        <end position="40"/>
    </location>
</feature>
<evidence type="ECO:0000256" key="4">
    <source>
        <dbReference type="SAM" id="Phobius"/>
    </source>
</evidence>
<dbReference type="SUPFAM" id="SSF48452">
    <property type="entry name" value="TPR-like"/>
    <property type="match status" value="1"/>
</dbReference>
<dbReference type="InterPro" id="IPR047150">
    <property type="entry name" value="SGT"/>
</dbReference>
<proteinExistence type="predicted"/>
<dbReference type="OrthoDB" id="2423701at2759"/>
<dbReference type="InterPro" id="IPR011990">
    <property type="entry name" value="TPR-like_helical_dom_sf"/>
</dbReference>
<dbReference type="PROSITE" id="PS50005">
    <property type="entry name" value="TPR"/>
    <property type="match status" value="1"/>
</dbReference>
<sequence length="325" mass="37720">MAENETSDSLRVKGNEYYRKKDYENAIDFYTKSLNIEKTAACYSNRALCYIQLKHFGNAEADATAALQCDPLFVKAWLRRGISRLQKKLYQKAYYDLLRADELSPGNNDILKQLDVCKNEKNVRQDTVNDYIQFMLEEMQKGFDEGNSNEAVSYIQDILEFRPSDISALDGVATLLEKQKAWKEAIPLLEKLFKLTKDGDDLDRSCQFMLRRVHANIELGEYKAAQIGITYFNSHVRPEKRQLDLAKRIDNLLLNPASNVDRALSIVTEKLDVPEVPKTMYELTFQLQKLKDQDLLVQRYLLVFGIVCWYLMCRAFRRSISLRCC</sequence>
<protein>
    <submittedName>
        <fullName evidence="5">Uncharacterized protein</fullName>
    </submittedName>
</protein>
<accession>D8LVJ8</accession>
<dbReference type="GeneID" id="24922169"/>